<dbReference type="NCBIfam" id="TIGR02829">
    <property type="entry name" value="spore_III_AE"/>
    <property type="match status" value="1"/>
</dbReference>
<dbReference type="AlphaFoldDB" id="A5D347"/>
<dbReference type="STRING" id="370438.PTH_1170"/>
<feature type="transmembrane region" description="Helical" evidence="1">
    <location>
        <begin position="304"/>
        <end position="328"/>
    </location>
</feature>
<evidence type="ECO:0000256" key="2">
    <source>
        <dbReference type="SAM" id="SignalP"/>
    </source>
</evidence>
<accession>A5D347</accession>
<dbReference type="HOGENOM" id="CLU_046838_1_1_9"/>
<dbReference type="Proteomes" id="UP000006556">
    <property type="component" value="Chromosome"/>
</dbReference>
<feature type="chain" id="PRO_5039075113" evidence="2">
    <location>
        <begin position="22"/>
        <end position="386"/>
    </location>
</feature>
<proteinExistence type="predicted"/>
<keyword evidence="1" id="KW-1133">Transmembrane helix</keyword>
<dbReference type="EMBL" id="AP009389">
    <property type="protein sequence ID" value="BAF59351.1"/>
    <property type="molecule type" value="Genomic_DNA"/>
</dbReference>
<feature type="transmembrane region" description="Helical" evidence="1">
    <location>
        <begin position="354"/>
        <end position="378"/>
    </location>
</feature>
<dbReference type="Pfam" id="PF09546">
    <property type="entry name" value="Spore_III_AE"/>
    <property type="match status" value="1"/>
</dbReference>
<keyword evidence="4" id="KW-1185">Reference proteome</keyword>
<feature type="signal peptide" evidence="2">
    <location>
        <begin position="1"/>
        <end position="21"/>
    </location>
</feature>
<name>A5D347_PELTS</name>
<gene>
    <name evidence="3" type="ordered locus">PTH_1170</name>
</gene>
<organism evidence="3 4">
    <name type="scientific">Pelotomaculum thermopropionicum (strain DSM 13744 / JCM 10971 / SI)</name>
    <dbReference type="NCBI Taxonomy" id="370438"/>
    <lineage>
        <taxon>Bacteria</taxon>
        <taxon>Bacillati</taxon>
        <taxon>Bacillota</taxon>
        <taxon>Clostridia</taxon>
        <taxon>Eubacteriales</taxon>
        <taxon>Desulfotomaculaceae</taxon>
        <taxon>Pelotomaculum</taxon>
    </lineage>
</organism>
<evidence type="ECO:0000313" key="3">
    <source>
        <dbReference type="EMBL" id="BAF59351.1"/>
    </source>
</evidence>
<reference evidence="4" key="1">
    <citation type="journal article" date="2008" name="Genome Res.">
        <title>The genome of Pelotomaculum thermopropionicum reveals niche-associated evolution in anaerobic microbiota.</title>
        <authorList>
            <person name="Kosaka T."/>
            <person name="Kato S."/>
            <person name="Shimoyama T."/>
            <person name="Ishii S."/>
            <person name="Abe T."/>
            <person name="Watanabe K."/>
        </authorList>
    </citation>
    <scope>NUCLEOTIDE SEQUENCE [LARGE SCALE GENOMIC DNA]</scope>
    <source>
        <strain evidence="4">DSM 13744 / JCM 10971 / SI</strain>
    </source>
</reference>
<feature type="transmembrane region" description="Helical" evidence="1">
    <location>
        <begin position="202"/>
        <end position="220"/>
    </location>
</feature>
<evidence type="ECO:0000313" key="4">
    <source>
        <dbReference type="Proteomes" id="UP000006556"/>
    </source>
</evidence>
<feature type="transmembrane region" description="Helical" evidence="1">
    <location>
        <begin position="240"/>
        <end position="261"/>
    </location>
</feature>
<dbReference type="InterPro" id="IPR014194">
    <property type="entry name" value="Spore_III_AE"/>
</dbReference>
<keyword evidence="1" id="KW-0812">Transmembrane</keyword>
<dbReference type="eggNOG" id="ENOG502Z7PW">
    <property type="taxonomic scope" value="Bacteria"/>
</dbReference>
<dbReference type="KEGG" id="pth:PTH_1170"/>
<feature type="transmembrane region" description="Helical" evidence="1">
    <location>
        <begin position="167"/>
        <end position="190"/>
    </location>
</feature>
<protein>
    <submittedName>
        <fullName evidence="3">Hypothetical membrane protein</fullName>
    </submittedName>
</protein>
<feature type="transmembrane region" description="Helical" evidence="1">
    <location>
        <begin position="127"/>
        <end position="147"/>
    </location>
</feature>
<keyword evidence="1" id="KW-0472">Membrane</keyword>
<evidence type="ECO:0000256" key="1">
    <source>
        <dbReference type="SAM" id="Phobius"/>
    </source>
</evidence>
<feature type="transmembrane region" description="Helical" evidence="1">
    <location>
        <begin position="273"/>
        <end position="298"/>
    </location>
</feature>
<sequence>MARNYFLILLLLFYFFFSAQAGQAVAADSGVTPGPAPESVQEYINQLDAEIKKSVPQINFKEMVGRLARGELDWDPAGIVKNILAQMFKEVVASFDLLGKLVILAVICAVLQNLVSSFEKSTVGQLAYSITCLVLITIAIGSFSLAVNAGREAVDTMVTVMQALTPVLLTLLVAVGGVASAALFSPVILANLSVFGTLIKNVVLPLLFFVAVLGLTGSLSERFKLSGLAGLLKTAAMGLMGIYSTVFLGILAIQGVAGAVGDSVTFRTAKFGVDAFVPVVGGMLADALEAVVSTSLLVKNAIGIAGIAVLGTVALLPLLKIMTLAFIYKLAGALIQPIGEDQMAGCLNDLGNSLLLIFAAVATAGLLFFFAIAIMVGVGNVTVMLR</sequence>
<keyword evidence="2" id="KW-0732">Signal</keyword>